<dbReference type="PANTHER" id="PTHR43132:SF2">
    <property type="entry name" value="ARSENICAL RESISTANCE OPERON REPRESSOR ARSR-RELATED"/>
    <property type="match status" value="1"/>
</dbReference>
<dbReference type="SUPFAM" id="SSF46785">
    <property type="entry name" value="Winged helix' DNA-binding domain"/>
    <property type="match status" value="1"/>
</dbReference>
<protein>
    <submittedName>
        <fullName evidence="5">Transcriptional regulator containing HTH domain, ArsR family</fullName>
    </submittedName>
</protein>
<keyword evidence="1" id="KW-0805">Transcription regulation</keyword>
<evidence type="ECO:0000256" key="1">
    <source>
        <dbReference type="ARBA" id="ARBA00023015"/>
    </source>
</evidence>
<evidence type="ECO:0000259" key="4">
    <source>
        <dbReference type="PROSITE" id="PS50987"/>
    </source>
</evidence>
<feature type="domain" description="HTH arsR-type" evidence="4">
    <location>
        <begin position="21"/>
        <end position="115"/>
    </location>
</feature>
<dbReference type="PANTHER" id="PTHR43132">
    <property type="entry name" value="ARSENICAL RESISTANCE OPERON REPRESSOR ARSR-RELATED"/>
    <property type="match status" value="1"/>
</dbReference>
<organism evidence="5 6">
    <name type="scientific">Methanohalarchaeum thermophilum</name>
    <dbReference type="NCBI Taxonomy" id="1903181"/>
    <lineage>
        <taxon>Archaea</taxon>
        <taxon>Methanobacteriati</taxon>
        <taxon>Methanobacteriota</taxon>
        <taxon>Methanonatronarchaeia</taxon>
        <taxon>Methanonatronarchaeales</taxon>
        <taxon>Methanonatronarchaeaceae</taxon>
        <taxon>Candidatus Methanohalarchaeum</taxon>
    </lineage>
</organism>
<evidence type="ECO:0000313" key="6">
    <source>
        <dbReference type="Proteomes" id="UP000185744"/>
    </source>
</evidence>
<dbReference type="Pfam" id="PF01022">
    <property type="entry name" value="HTH_5"/>
    <property type="match status" value="1"/>
</dbReference>
<dbReference type="GO" id="GO:0003700">
    <property type="term" value="F:DNA-binding transcription factor activity"/>
    <property type="evidence" value="ECO:0007669"/>
    <property type="project" value="InterPro"/>
</dbReference>
<dbReference type="NCBIfam" id="NF033788">
    <property type="entry name" value="HTH_metalloreg"/>
    <property type="match status" value="1"/>
</dbReference>
<keyword evidence="6" id="KW-1185">Reference proteome</keyword>
<dbReference type="EMBL" id="MSDW01000001">
    <property type="protein sequence ID" value="OKY78815.1"/>
    <property type="molecule type" value="Genomic_DNA"/>
</dbReference>
<accession>A0A1Q6DWR6</accession>
<comment type="caution">
    <text evidence="5">The sequence shown here is derived from an EMBL/GenBank/DDBJ whole genome shotgun (WGS) entry which is preliminary data.</text>
</comment>
<dbReference type="InParanoid" id="A0A1Q6DWR6"/>
<dbReference type="InterPro" id="IPR001845">
    <property type="entry name" value="HTH_ArsR_DNA-bd_dom"/>
</dbReference>
<gene>
    <name evidence="5" type="ORF">BTN85_1318</name>
</gene>
<sequence>MKEIPSDYRISKEKIKKYKKIAKKDYNEVTSILKTLSNHNRIKILKILRDQELCVCVLIKVMNLDYSKMSYHLKKLQKKDLITNKKEGKFSIYKITKKGKKTLKNIKTIQDQQHQ</sequence>
<dbReference type="InterPro" id="IPR036390">
    <property type="entry name" value="WH_DNA-bd_sf"/>
</dbReference>
<dbReference type="InterPro" id="IPR011991">
    <property type="entry name" value="ArsR-like_HTH"/>
</dbReference>
<keyword evidence="2" id="KW-0238">DNA-binding</keyword>
<dbReference type="InterPro" id="IPR051011">
    <property type="entry name" value="Metal_resp_trans_reg"/>
</dbReference>
<dbReference type="CDD" id="cd00090">
    <property type="entry name" value="HTH_ARSR"/>
    <property type="match status" value="1"/>
</dbReference>
<proteinExistence type="predicted"/>
<dbReference type="Gene3D" id="1.10.10.10">
    <property type="entry name" value="Winged helix-like DNA-binding domain superfamily/Winged helix DNA-binding domain"/>
    <property type="match status" value="1"/>
</dbReference>
<dbReference type="AlphaFoldDB" id="A0A1Q6DWR6"/>
<dbReference type="PRINTS" id="PR00778">
    <property type="entry name" value="HTHARSR"/>
</dbReference>
<name>A0A1Q6DWR6_METT1</name>
<dbReference type="PROSITE" id="PS50987">
    <property type="entry name" value="HTH_ARSR_2"/>
    <property type="match status" value="1"/>
</dbReference>
<evidence type="ECO:0000313" key="5">
    <source>
        <dbReference type="EMBL" id="OKY78815.1"/>
    </source>
</evidence>
<keyword evidence="3" id="KW-0804">Transcription</keyword>
<dbReference type="InterPro" id="IPR036388">
    <property type="entry name" value="WH-like_DNA-bd_sf"/>
</dbReference>
<reference evidence="5" key="1">
    <citation type="submission" date="2016-12" db="EMBL/GenBank/DDBJ databases">
        <title>Discovery of methanogenic haloarchaea.</title>
        <authorList>
            <person name="Sorokin D.Y."/>
            <person name="Makarova K.S."/>
            <person name="Abbas B."/>
            <person name="Ferrer M."/>
            <person name="Golyshin P.N."/>
        </authorList>
    </citation>
    <scope>NUCLEOTIDE SEQUENCE [LARGE SCALE GENOMIC DNA]</scope>
    <source>
        <strain evidence="5">HMET1</strain>
    </source>
</reference>
<dbReference type="GO" id="GO:0003677">
    <property type="term" value="F:DNA binding"/>
    <property type="evidence" value="ECO:0007669"/>
    <property type="project" value="UniProtKB-KW"/>
</dbReference>
<dbReference type="Proteomes" id="UP000185744">
    <property type="component" value="Unassembled WGS sequence"/>
</dbReference>
<dbReference type="STRING" id="1903181.BTN85_1318"/>
<evidence type="ECO:0000256" key="3">
    <source>
        <dbReference type="ARBA" id="ARBA00023163"/>
    </source>
</evidence>
<dbReference type="SMART" id="SM00418">
    <property type="entry name" value="HTH_ARSR"/>
    <property type="match status" value="1"/>
</dbReference>
<evidence type="ECO:0000256" key="2">
    <source>
        <dbReference type="ARBA" id="ARBA00023125"/>
    </source>
</evidence>